<organism evidence="2 3">
    <name type="scientific">Brachybacterium nesterenkovii</name>
    <dbReference type="NCBI Taxonomy" id="47847"/>
    <lineage>
        <taxon>Bacteria</taxon>
        <taxon>Bacillati</taxon>
        <taxon>Actinomycetota</taxon>
        <taxon>Actinomycetes</taxon>
        <taxon>Micrococcales</taxon>
        <taxon>Dermabacteraceae</taxon>
        <taxon>Brachybacterium</taxon>
    </lineage>
</organism>
<dbReference type="AlphaFoldDB" id="A0A1X6WY75"/>
<gene>
    <name evidence="2" type="ORF">FM110_05345</name>
</gene>
<feature type="transmembrane region" description="Helical" evidence="1">
    <location>
        <begin position="95"/>
        <end position="115"/>
    </location>
</feature>
<protein>
    <recommendedName>
        <fullName evidence="4">Integral membrane protein</fullName>
    </recommendedName>
</protein>
<evidence type="ECO:0008006" key="4">
    <source>
        <dbReference type="Google" id="ProtNLM"/>
    </source>
</evidence>
<feature type="transmembrane region" description="Helical" evidence="1">
    <location>
        <begin position="41"/>
        <end position="64"/>
    </location>
</feature>
<dbReference type="RefSeq" id="WP_087103367.1">
    <property type="nucleotide sequence ID" value="NZ_FWFG01000050.1"/>
</dbReference>
<dbReference type="Proteomes" id="UP000195981">
    <property type="component" value="Unassembled WGS sequence"/>
</dbReference>
<reference evidence="2 3" key="1">
    <citation type="submission" date="2017-02" db="EMBL/GenBank/DDBJ databases">
        <authorList>
            <person name="Peterson S.W."/>
        </authorList>
    </citation>
    <scope>NUCLEOTIDE SEQUENCE [LARGE SCALE GENOMIC DNA]</scope>
    <source>
        <strain evidence="2 3">CIP104813</strain>
    </source>
</reference>
<keyword evidence="1" id="KW-0472">Membrane</keyword>
<name>A0A1X6WY75_9MICO</name>
<proteinExistence type="predicted"/>
<keyword evidence="1" id="KW-0812">Transmembrane</keyword>
<dbReference type="EMBL" id="FWFG01000050">
    <property type="protein sequence ID" value="SLM90708.1"/>
    <property type="molecule type" value="Genomic_DNA"/>
</dbReference>
<accession>A0A1X6WY75</accession>
<evidence type="ECO:0000313" key="2">
    <source>
        <dbReference type="EMBL" id="SLM90708.1"/>
    </source>
</evidence>
<keyword evidence="1" id="KW-1133">Transmembrane helix</keyword>
<evidence type="ECO:0000256" key="1">
    <source>
        <dbReference type="SAM" id="Phobius"/>
    </source>
</evidence>
<evidence type="ECO:0000313" key="3">
    <source>
        <dbReference type="Proteomes" id="UP000195981"/>
    </source>
</evidence>
<sequence>MADSPSRTPAALVLALEALGLLALASIVALGGTDSDASRTFLLGLAGFLVLFAVLVGLAAASVLRGGRFGVGFGITWQLFQALTAASMLRGGLLTAGGIGLVLAIIAIVLLMRLVSSTPTPLDQD</sequence>
<keyword evidence="3" id="KW-1185">Reference proteome</keyword>